<dbReference type="EMBL" id="KB007874">
    <property type="protein sequence ID" value="ELR22673.1"/>
    <property type="molecule type" value="Genomic_DNA"/>
</dbReference>
<dbReference type="VEuPathDB" id="AmoebaDB:ACA1_080710"/>
<reference evidence="1 2" key="1">
    <citation type="journal article" date="2013" name="Genome Biol.">
        <title>Genome of Acanthamoeba castellanii highlights extensive lateral gene transfer and early evolution of tyrosine kinase signaling.</title>
        <authorList>
            <person name="Clarke M."/>
            <person name="Lohan A.J."/>
            <person name="Liu B."/>
            <person name="Lagkouvardos I."/>
            <person name="Roy S."/>
            <person name="Zafar N."/>
            <person name="Bertelli C."/>
            <person name="Schilde C."/>
            <person name="Kianianmomeni A."/>
            <person name="Burglin T.R."/>
            <person name="Frech C."/>
            <person name="Turcotte B."/>
            <person name="Kopec K.O."/>
            <person name="Synnott J.M."/>
            <person name="Choo C."/>
            <person name="Paponov I."/>
            <person name="Finkler A."/>
            <person name="Soon Heng Tan C."/>
            <person name="Hutchins A.P."/>
            <person name="Weinmeier T."/>
            <person name="Rattei T."/>
            <person name="Chu J.S."/>
            <person name="Gimenez G."/>
            <person name="Irimia M."/>
            <person name="Rigden D.J."/>
            <person name="Fitzpatrick D.A."/>
            <person name="Lorenzo-Morales J."/>
            <person name="Bateman A."/>
            <person name="Chiu C.H."/>
            <person name="Tang P."/>
            <person name="Hegemann P."/>
            <person name="Fromm H."/>
            <person name="Raoult D."/>
            <person name="Greub G."/>
            <person name="Miranda-Saavedra D."/>
            <person name="Chen N."/>
            <person name="Nash P."/>
            <person name="Ginger M.L."/>
            <person name="Horn M."/>
            <person name="Schaap P."/>
            <person name="Caler L."/>
            <person name="Loftus B."/>
        </authorList>
    </citation>
    <scope>NUCLEOTIDE SEQUENCE [LARGE SCALE GENOMIC DNA]</scope>
    <source>
        <strain evidence="1 2">Neff</strain>
    </source>
</reference>
<dbReference type="KEGG" id="acan:ACA1_080710"/>
<name>L8HD43_ACACF</name>
<evidence type="ECO:0000313" key="1">
    <source>
        <dbReference type="EMBL" id="ELR22673.1"/>
    </source>
</evidence>
<dbReference type="AlphaFoldDB" id="L8HD43"/>
<dbReference type="Proteomes" id="UP000011083">
    <property type="component" value="Unassembled WGS sequence"/>
</dbReference>
<keyword evidence="2" id="KW-1185">Reference proteome</keyword>
<proteinExistence type="predicted"/>
<sequence>MALIHIQLLVGQVAKQVIINTGSGHLFIWEDVLSTVEALGQQPVGVAEPIAEPIVILAFNMEEVGLVLSGGQRL</sequence>
<accession>L8HD43</accession>
<dbReference type="GeneID" id="14923618"/>
<protein>
    <submittedName>
        <fullName evidence="1">Uncharacterized protein</fullName>
    </submittedName>
</protein>
<dbReference type="RefSeq" id="XP_004367754.1">
    <property type="nucleotide sequence ID" value="XM_004367697.1"/>
</dbReference>
<evidence type="ECO:0000313" key="2">
    <source>
        <dbReference type="Proteomes" id="UP000011083"/>
    </source>
</evidence>
<gene>
    <name evidence="1" type="ORF">ACA1_080710</name>
</gene>
<organism evidence="1 2">
    <name type="scientific">Acanthamoeba castellanii (strain ATCC 30010 / Neff)</name>
    <dbReference type="NCBI Taxonomy" id="1257118"/>
    <lineage>
        <taxon>Eukaryota</taxon>
        <taxon>Amoebozoa</taxon>
        <taxon>Discosea</taxon>
        <taxon>Longamoebia</taxon>
        <taxon>Centramoebida</taxon>
        <taxon>Acanthamoebidae</taxon>
        <taxon>Acanthamoeba</taxon>
    </lineage>
</organism>